<evidence type="ECO:0000313" key="6">
    <source>
        <dbReference type="Proteomes" id="UP000051612"/>
    </source>
</evidence>
<organism evidence="5 6">
    <name type="scientific">Ligilactobacillus murinus DSM 20452 = NBRC 14221</name>
    <dbReference type="NCBI Taxonomy" id="1423772"/>
    <lineage>
        <taxon>Bacteria</taxon>
        <taxon>Bacillati</taxon>
        <taxon>Bacillota</taxon>
        <taxon>Bacilli</taxon>
        <taxon>Lactobacillales</taxon>
        <taxon>Lactobacillaceae</taxon>
        <taxon>Ligilactobacillus</taxon>
    </lineage>
</organism>
<keyword evidence="3" id="KW-0812">Transmembrane</keyword>
<dbReference type="InterPro" id="IPR041033">
    <property type="entry name" value="SpaA_PFL_dom_1"/>
</dbReference>
<evidence type="ECO:0000256" key="3">
    <source>
        <dbReference type="SAM" id="Phobius"/>
    </source>
</evidence>
<dbReference type="Gene3D" id="2.40.260.10">
    <property type="entry name" value="Sortase"/>
    <property type="match status" value="1"/>
</dbReference>
<proteinExistence type="predicted"/>
<dbReference type="CDD" id="cd05827">
    <property type="entry name" value="Sortase_C"/>
    <property type="match status" value="1"/>
</dbReference>
<dbReference type="NCBIfam" id="NF033745">
    <property type="entry name" value="class_C_sortase"/>
    <property type="match status" value="1"/>
</dbReference>
<dbReference type="InterPro" id="IPR013783">
    <property type="entry name" value="Ig-like_fold"/>
</dbReference>
<sequence>MKKTKQKGVWLQVGLIIVFISGVIIALYPFYVGALNNFIDRYRVGRIAHENTQQNVARLAKLEAKNKQAIKEVKNDPFKNTSNKTKVDLKKHLIGKVIIPKIAVDIPLFDTTNSQTLQYGAAVLDGTAYPVGGKGTHSVVSSHRGLPERKLFTDLNKLKQGDIFIFEVYNKKLAYQIEEIRTVLPNDLSVLQAESDRDLASLLTCTPYMLNTHRLVLKGHRIPYTAKMDEQSKDAVWRNFIKNMLILLACALLFGWLLYLLGATIYGALLKKQRFDLEFHCVDIKGRPLTGKEFGLYDKRGKKLLQRNGRPYLVKSDAQGKVRFAHLPGGLYSILLEDATRKERMVVGIKKRSEQQGKFYPKKWQRPKVTHLDNGYNWIF</sequence>
<dbReference type="InterPro" id="IPR023365">
    <property type="entry name" value="Sortase_dom-sf"/>
</dbReference>
<dbReference type="Gene3D" id="2.60.40.10">
    <property type="entry name" value="Immunoglobulins"/>
    <property type="match status" value="1"/>
</dbReference>
<dbReference type="InterPro" id="IPR042002">
    <property type="entry name" value="Sortase_C"/>
</dbReference>
<protein>
    <submittedName>
        <fullName evidence="5">Sortase (Surface protein transpeptidase)</fullName>
    </submittedName>
</protein>
<feature type="active site" description="Proton donor/acceptor" evidence="2">
    <location>
        <position position="143"/>
    </location>
</feature>
<dbReference type="AlphaFoldDB" id="A0A0R2AZ92"/>
<evidence type="ECO:0000256" key="1">
    <source>
        <dbReference type="ARBA" id="ARBA00022801"/>
    </source>
</evidence>
<dbReference type="SUPFAM" id="SSF63817">
    <property type="entry name" value="Sortase"/>
    <property type="match status" value="1"/>
</dbReference>
<dbReference type="NCBIfam" id="TIGR01076">
    <property type="entry name" value="sortase_fam"/>
    <property type="match status" value="1"/>
</dbReference>
<dbReference type="Pfam" id="PF17802">
    <property type="entry name" value="SpaA"/>
    <property type="match status" value="1"/>
</dbReference>
<comment type="caution">
    <text evidence="5">The sequence shown here is derived from an EMBL/GenBank/DDBJ whole genome shotgun (WGS) entry which is preliminary data.</text>
</comment>
<evidence type="ECO:0000313" key="5">
    <source>
        <dbReference type="EMBL" id="KRM71858.1"/>
    </source>
</evidence>
<dbReference type="Pfam" id="PF04203">
    <property type="entry name" value="Sortase"/>
    <property type="match status" value="1"/>
</dbReference>
<keyword evidence="3" id="KW-1133">Transmembrane helix</keyword>
<feature type="transmembrane region" description="Helical" evidence="3">
    <location>
        <begin position="9"/>
        <end position="31"/>
    </location>
</feature>
<keyword evidence="1" id="KW-0378">Hydrolase</keyword>
<dbReference type="RefSeq" id="WP_056959997.1">
    <property type="nucleotide sequence ID" value="NZ_AYYN01000155.1"/>
</dbReference>
<evidence type="ECO:0000256" key="2">
    <source>
        <dbReference type="PIRSR" id="PIRSR605754-1"/>
    </source>
</evidence>
<reference evidence="5 6" key="1">
    <citation type="journal article" date="2015" name="Genome Announc.">
        <title>Expanding the biotechnology potential of lactobacilli through comparative genomics of 213 strains and associated genera.</title>
        <authorList>
            <person name="Sun Z."/>
            <person name="Harris H.M."/>
            <person name="McCann A."/>
            <person name="Guo C."/>
            <person name="Argimon S."/>
            <person name="Zhang W."/>
            <person name="Yang X."/>
            <person name="Jeffery I.B."/>
            <person name="Cooney J.C."/>
            <person name="Kagawa T.F."/>
            <person name="Liu W."/>
            <person name="Song Y."/>
            <person name="Salvetti E."/>
            <person name="Wrobel A."/>
            <person name="Rasinkangas P."/>
            <person name="Parkhill J."/>
            <person name="Rea M.C."/>
            <person name="O'Sullivan O."/>
            <person name="Ritari J."/>
            <person name="Douillard F.P."/>
            <person name="Paul Ross R."/>
            <person name="Yang R."/>
            <person name="Briner A.E."/>
            <person name="Felis G.E."/>
            <person name="de Vos W.M."/>
            <person name="Barrangou R."/>
            <person name="Klaenhammer T.R."/>
            <person name="Caufield P.W."/>
            <person name="Cui Y."/>
            <person name="Zhang H."/>
            <person name="O'Toole P.W."/>
        </authorList>
    </citation>
    <scope>NUCLEOTIDE SEQUENCE [LARGE SCALE GENOMIC DNA]</scope>
    <source>
        <strain evidence="5 6">DSM 20452</strain>
    </source>
</reference>
<evidence type="ECO:0000259" key="4">
    <source>
        <dbReference type="Pfam" id="PF17802"/>
    </source>
</evidence>
<name>A0A0R2AZ92_9LACO</name>
<dbReference type="InterPro" id="IPR005754">
    <property type="entry name" value="Sortase"/>
</dbReference>
<feature type="transmembrane region" description="Helical" evidence="3">
    <location>
        <begin position="244"/>
        <end position="269"/>
    </location>
</feature>
<gene>
    <name evidence="5" type="ORF">FC48_GL001251</name>
</gene>
<feature type="active site" description="Acyl-thioester intermediate" evidence="2">
    <location>
        <position position="205"/>
    </location>
</feature>
<dbReference type="PATRIC" id="fig|1423772.3.peg.1340"/>
<keyword evidence="3" id="KW-0472">Membrane</keyword>
<dbReference type="Proteomes" id="UP000051612">
    <property type="component" value="Unassembled WGS sequence"/>
</dbReference>
<accession>A0A0R2AZ92</accession>
<dbReference type="EMBL" id="AYYN01000155">
    <property type="protein sequence ID" value="KRM71858.1"/>
    <property type="molecule type" value="Genomic_DNA"/>
</dbReference>
<dbReference type="GO" id="GO:0016787">
    <property type="term" value="F:hydrolase activity"/>
    <property type="evidence" value="ECO:0007669"/>
    <property type="project" value="UniProtKB-KW"/>
</dbReference>
<feature type="domain" description="SpaA-like prealbumin fold" evidence="4">
    <location>
        <begin position="277"/>
        <end position="334"/>
    </location>
</feature>